<keyword evidence="5" id="KW-0611">Plant defense</keyword>
<dbReference type="PANTHER" id="PTHR11017">
    <property type="entry name" value="LEUCINE-RICH REPEAT-CONTAINING PROTEIN"/>
    <property type="match status" value="1"/>
</dbReference>
<dbReference type="Gene3D" id="1.10.8.430">
    <property type="entry name" value="Helical domain of apoptotic protease-activating factors"/>
    <property type="match status" value="1"/>
</dbReference>
<dbReference type="InterPro" id="IPR027417">
    <property type="entry name" value="P-loop_NTPase"/>
</dbReference>
<keyword evidence="4" id="KW-0378">Hydrolase</keyword>
<evidence type="ECO:0000256" key="6">
    <source>
        <dbReference type="ARBA" id="ARBA00023027"/>
    </source>
</evidence>
<dbReference type="Gene3D" id="3.80.10.10">
    <property type="entry name" value="Ribonuclease Inhibitor"/>
    <property type="match status" value="2"/>
</dbReference>
<feature type="domain" description="TIR" evidence="9">
    <location>
        <begin position="17"/>
        <end position="183"/>
    </location>
</feature>
<dbReference type="Pfam" id="PF23282">
    <property type="entry name" value="WHD_ROQ1"/>
    <property type="match status" value="1"/>
</dbReference>
<dbReference type="InterPro" id="IPR058192">
    <property type="entry name" value="WHD_ROQ1-like"/>
</dbReference>
<organism evidence="10">
    <name type="scientific">Rosa banksiae</name>
    <dbReference type="NCBI Taxonomy" id="74651"/>
    <lineage>
        <taxon>Eukaryota</taxon>
        <taxon>Viridiplantae</taxon>
        <taxon>Streptophyta</taxon>
        <taxon>Embryophyta</taxon>
        <taxon>Tracheophyta</taxon>
        <taxon>Spermatophyta</taxon>
        <taxon>Magnoliopsida</taxon>
        <taxon>eudicotyledons</taxon>
        <taxon>Gunneridae</taxon>
        <taxon>Pentapetalae</taxon>
        <taxon>rosids</taxon>
        <taxon>fabids</taxon>
        <taxon>Rosales</taxon>
        <taxon>Rosaceae</taxon>
        <taxon>Rosoideae</taxon>
        <taxon>Rosoideae incertae sedis</taxon>
        <taxon>Rosa</taxon>
    </lineage>
</organism>
<evidence type="ECO:0000256" key="3">
    <source>
        <dbReference type="ARBA" id="ARBA00022737"/>
    </source>
</evidence>
<dbReference type="Gene3D" id="3.40.50.10140">
    <property type="entry name" value="Toll/interleukin-1 receptor homology (TIR) domain"/>
    <property type="match status" value="1"/>
</dbReference>
<dbReference type="PROSITE" id="PS51450">
    <property type="entry name" value="LRR"/>
    <property type="match status" value="1"/>
</dbReference>
<dbReference type="EMBL" id="MK584935">
    <property type="protein sequence ID" value="QIT07123.1"/>
    <property type="molecule type" value="mRNA"/>
</dbReference>
<evidence type="ECO:0000256" key="4">
    <source>
        <dbReference type="ARBA" id="ARBA00022801"/>
    </source>
</evidence>
<comment type="catalytic activity">
    <reaction evidence="7">
        <text>NAD(+) + H2O = ADP-D-ribose + nicotinamide + H(+)</text>
        <dbReference type="Rhea" id="RHEA:16301"/>
        <dbReference type="ChEBI" id="CHEBI:15377"/>
        <dbReference type="ChEBI" id="CHEBI:15378"/>
        <dbReference type="ChEBI" id="CHEBI:17154"/>
        <dbReference type="ChEBI" id="CHEBI:57540"/>
        <dbReference type="ChEBI" id="CHEBI:57967"/>
        <dbReference type="EC" id="3.2.2.6"/>
    </reaction>
    <physiologicalReaction direction="left-to-right" evidence="7">
        <dbReference type="Rhea" id="RHEA:16302"/>
    </physiologicalReaction>
</comment>
<evidence type="ECO:0000256" key="1">
    <source>
        <dbReference type="ARBA" id="ARBA00011982"/>
    </source>
</evidence>
<protein>
    <recommendedName>
        <fullName evidence="1">ADP-ribosyl cyclase/cyclic ADP-ribose hydrolase</fullName>
        <ecNumber evidence="1">3.2.2.6</ecNumber>
    </recommendedName>
</protein>
<dbReference type="InterPro" id="IPR001611">
    <property type="entry name" value="Leu-rich_rpt"/>
</dbReference>
<dbReference type="SUPFAM" id="SSF52200">
    <property type="entry name" value="Toll/Interleukin receptor TIR domain"/>
    <property type="match status" value="1"/>
</dbReference>
<evidence type="ECO:0000256" key="2">
    <source>
        <dbReference type="ARBA" id="ARBA00022614"/>
    </source>
</evidence>
<dbReference type="GO" id="GO:0006952">
    <property type="term" value="P:defense response"/>
    <property type="evidence" value="ECO:0007669"/>
    <property type="project" value="UniProtKB-KW"/>
</dbReference>
<dbReference type="Gene3D" id="3.40.50.300">
    <property type="entry name" value="P-loop containing nucleotide triphosphate hydrolases"/>
    <property type="match status" value="1"/>
</dbReference>
<name>A0A6H0EXP8_9ROSA</name>
<dbReference type="AlphaFoldDB" id="A0A6H0EXP8"/>
<reference evidence="10" key="1">
    <citation type="submission" date="2019-03" db="EMBL/GenBank/DDBJ databases">
        <authorList>
            <person name="Zhang Z.Z."/>
        </authorList>
    </citation>
    <scope>NUCLEOTIDE SEQUENCE</scope>
</reference>
<dbReference type="InterPro" id="IPR044974">
    <property type="entry name" value="Disease_R_plants"/>
</dbReference>
<dbReference type="Pfam" id="PF20160">
    <property type="entry name" value="C-JID"/>
    <property type="match status" value="1"/>
</dbReference>
<dbReference type="InterPro" id="IPR035897">
    <property type="entry name" value="Toll_tir_struct_dom_sf"/>
</dbReference>
<evidence type="ECO:0000256" key="5">
    <source>
        <dbReference type="ARBA" id="ARBA00022821"/>
    </source>
</evidence>
<dbReference type="InterPro" id="IPR042197">
    <property type="entry name" value="Apaf_helical"/>
</dbReference>
<keyword evidence="6" id="KW-0520">NAD</keyword>
<dbReference type="InterPro" id="IPR036390">
    <property type="entry name" value="WH_DNA-bd_sf"/>
</dbReference>
<accession>A0A6H0EXP8</accession>
<dbReference type="GO" id="GO:0007165">
    <property type="term" value="P:signal transduction"/>
    <property type="evidence" value="ECO:0007669"/>
    <property type="project" value="InterPro"/>
</dbReference>
<dbReference type="SUPFAM" id="SSF52058">
    <property type="entry name" value="L domain-like"/>
    <property type="match status" value="1"/>
</dbReference>
<dbReference type="InterPro" id="IPR000157">
    <property type="entry name" value="TIR_dom"/>
</dbReference>
<dbReference type="PANTHER" id="PTHR11017:SF527">
    <property type="entry name" value="TMV RESISTANCE PROTEIN N-LIKE"/>
    <property type="match status" value="1"/>
</dbReference>
<feature type="region of interest" description="Disordered" evidence="8">
    <location>
        <begin position="1104"/>
        <end position="1131"/>
    </location>
</feature>
<evidence type="ECO:0000256" key="8">
    <source>
        <dbReference type="SAM" id="MobiDB-lite"/>
    </source>
</evidence>
<keyword evidence="3" id="KW-0677">Repeat</keyword>
<dbReference type="InterPro" id="IPR002182">
    <property type="entry name" value="NB-ARC"/>
</dbReference>
<proteinExistence type="evidence at transcript level"/>
<dbReference type="GO" id="GO:0043531">
    <property type="term" value="F:ADP binding"/>
    <property type="evidence" value="ECO:0007669"/>
    <property type="project" value="InterPro"/>
</dbReference>
<gene>
    <name evidence="10" type="primary">Rdr1</name>
</gene>
<keyword evidence="2" id="KW-0433">Leucine-rich repeat</keyword>
<dbReference type="Pfam" id="PF01582">
    <property type="entry name" value="TIR"/>
    <property type="match status" value="1"/>
</dbReference>
<feature type="compositionally biased region" description="Acidic residues" evidence="8">
    <location>
        <begin position="1122"/>
        <end position="1131"/>
    </location>
</feature>
<dbReference type="PROSITE" id="PS50104">
    <property type="entry name" value="TIR"/>
    <property type="match status" value="1"/>
</dbReference>
<dbReference type="SUPFAM" id="SSF52540">
    <property type="entry name" value="P-loop containing nucleoside triphosphate hydrolases"/>
    <property type="match status" value="1"/>
</dbReference>
<dbReference type="PRINTS" id="PR00364">
    <property type="entry name" value="DISEASERSIST"/>
</dbReference>
<dbReference type="GO" id="GO:0061809">
    <property type="term" value="F:NAD+ nucleosidase activity, cyclic ADP-ribose generating"/>
    <property type="evidence" value="ECO:0007669"/>
    <property type="project" value="UniProtKB-EC"/>
</dbReference>
<sequence length="1131" mass="128263">MALSTKVRASSGSAFPWKYDVFLSFRGADTRKGFTDYLYHELERQGIRTFRDDPRLERGTAISPELLTAIKQSRFAIVVLSPNYATSEWCLRELSKIIECMKERGTIMPIFYEVDPSNVRHQRGSFAEAFQEHEEKFGEGNEEVEGWRVALTKVASLAGWPSKDYRYETELIRVIVQALWSKLHPSLTVFGSSEKLFGMDSKLEEIDVLFDKEANDVRFIGIWGMGGMGKTTLARLVYQKISHQFEVCIFLDNVREVSKTTHGLVDLQKKILSQIFKEENVQVLDVYSGITMIKRCVCNKAVLLVLDDMDQSEQLENLVGEKDCFGLRSRIIITTRDRHVLVTHGVEKPYELKRLNKDEALQLFNWKAFRKCEPEEDYAELCKSFVTYAGGLPLALKILGSFLNGRTADEGNSALAKLQQTPNQRVFEILKISFDGLDEMEKKIFLDIACFRRLYRKEFMIELADSSDPCNRITRSILAEKSLITISSDNQVDVHDLIHEMGCEIVRQENKEPGGRSRLCLRNDIFHVFTKNTGTEAIEGILLDLAELEEADWNLEAFFKMCKLKLLYIHNLRLSLGPKFLPNALRFLSWSWYPSKSLPPCFQPDELTELSLVHSNIDHLWNGIKYLVNLKSIDLSYSINLRRTPDFTGIPNLEKLILEGCISLVKIHPSIALLKRLKIWNFRNCKSIKSLPGEVDMEFLETFDVSGCSKLKMIPQFVGQTKRLSKLCLGGTAVEKLPSSIEHLGESLVELDLSGIVMREQPYSRFLKQNLIVSSFGLFPRKSPHPLTSLTELNLNDCNLCEGEIPNDIGTLSSLESLELRGNNFVSLPASIHLLSKLKRINVENCKRLQQLPELPVSGNCTSLGVKADNCTSLQVFPDQPDLYRLSEYFLSCVNCLSTVGNQDASYFIYSVLKRLVEVGMMVHMQETHRRPLNFLEFVIPGSKIPEWFNNQSVGDRVTEKLPPSDECNSKWIGFAVCALIVPQDNPSAVPEEPHLNPDTCHISCHWSNYGISLHGVGVSVKQFVSDHLFLLVLPSPFRKPENCLEVNFVFEITRAVGNNRCMKVKKCGARALYEQDVEELISKMNQSKSSSISLYEEAMDEQEGAMVKAKQEAATSGTGGSDDEYYSAEE</sequence>
<evidence type="ECO:0000259" key="9">
    <source>
        <dbReference type="PROSITE" id="PS50104"/>
    </source>
</evidence>
<dbReference type="SUPFAM" id="SSF46785">
    <property type="entry name" value="Winged helix' DNA-binding domain"/>
    <property type="match status" value="1"/>
</dbReference>
<evidence type="ECO:0000313" key="10">
    <source>
        <dbReference type="EMBL" id="QIT07123.1"/>
    </source>
</evidence>
<dbReference type="Pfam" id="PF00931">
    <property type="entry name" value="NB-ARC"/>
    <property type="match status" value="1"/>
</dbReference>
<dbReference type="InterPro" id="IPR045344">
    <property type="entry name" value="C-JID"/>
</dbReference>
<dbReference type="InterPro" id="IPR032675">
    <property type="entry name" value="LRR_dom_sf"/>
</dbReference>
<evidence type="ECO:0000256" key="7">
    <source>
        <dbReference type="ARBA" id="ARBA00047304"/>
    </source>
</evidence>
<dbReference type="FunFam" id="3.40.50.10140:FF:000007">
    <property type="entry name" value="Disease resistance protein (TIR-NBS-LRR class)"/>
    <property type="match status" value="1"/>
</dbReference>
<dbReference type="SMART" id="SM00255">
    <property type="entry name" value="TIR"/>
    <property type="match status" value="1"/>
</dbReference>
<dbReference type="EC" id="3.2.2.6" evidence="1"/>